<comment type="similarity">
    <text evidence="1">Belongs to the isochorismatase family.</text>
</comment>
<dbReference type="InterPro" id="IPR000868">
    <property type="entry name" value="Isochorismatase-like_dom"/>
</dbReference>
<name>A0AAN9G8P6_9CAEN</name>
<protein>
    <recommendedName>
        <fullName evidence="2">Isochorismatase-like domain-containing protein</fullName>
    </recommendedName>
</protein>
<dbReference type="InterPro" id="IPR036380">
    <property type="entry name" value="Isochorismatase-like_sf"/>
</dbReference>
<dbReference type="SUPFAM" id="SSF52499">
    <property type="entry name" value="Isochorismatase-like hydrolases"/>
    <property type="match status" value="1"/>
</dbReference>
<dbReference type="FunFam" id="3.40.50.850:FF:000001">
    <property type="entry name" value="Isochorismatase domain-containing protein 1"/>
    <property type="match status" value="1"/>
</dbReference>
<accession>A0AAN9G8P6</accession>
<dbReference type="Gene3D" id="3.40.50.850">
    <property type="entry name" value="Isochorismatase-like"/>
    <property type="match status" value="1"/>
</dbReference>
<gene>
    <name evidence="3" type="ORF">V1264_003282</name>
</gene>
<dbReference type="EMBL" id="JBAMIC010000012">
    <property type="protein sequence ID" value="KAK7099092.1"/>
    <property type="molecule type" value="Genomic_DNA"/>
</dbReference>
<dbReference type="Pfam" id="PF00857">
    <property type="entry name" value="Isochorismatase"/>
    <property type="match status" value="1"/>
</dbReference>
<dbReference type="Proteomes" id="UP001374579">
    <property type="component" value="Unassembled WGS sequence"/>
</dbReference>
<dbReference type="InterPro" id="IPR050993">
    <property type="entry name" value="Isochorismatase_domain"/>
</dbReference>
<organism evidence="3 4">
    <name type="scientific">Littorina saxatilis</name>
    <dbReference type="NCBI Taxonomy" id="31220"/>
    <lineage>
        <taxon>Eukaryota</taxon>
        <taxon>Metazoa</taxon>
        <taxon>Spiralia</taxon>
        <taxon>Lophotrochozoa</taxon>
        <taxon>Mollusca</taxon>
        <taxon>Gastropoda</taxon>
        <taxon>Caenogastropoda</taxon>
        <taxon>Littorinimorpha</taxon>
        <taxon>Littorinoidea</taxon>
        <taxon>Littorinidae</taxon>
        <taxon>Littorina</taxon>
    </lineage>
</organism>
<evidence type="ECO:0000313" key="3">
    <source>
        <dbReference type="EMBL" id="KAK7099092.1"/>
    </source>
</evidence>
<dbReference type="PANTHER" id="PTHR14119:SF3">
    <property type="entry name" value="ISOCHORISMATASE DOMAIN-CONTAINING PROTEIN 2"/>
    <property type="match status" value="1"/>
</dbReference>
<dbReference type="AlphaFoldDB" id="A0AAN9G8P6"/>
<proteinExistence type="inferred from homology"/>
<dbReference type="CDD" id="cd01012">
    <property type="entry name" value="YcaC_related"/>
    <property type="match status" value="1"/>
</dbReference>
<feature type="domain" description="Isochorismatase-like" evidence="2">
    <location>
        <begin position="14"/>
        <end position="161"/>
    </location>
</feature>
<dbReference type="PANTHER" id="PTHR14119">
    <property type="entry name" value="HYDROLASE"/>
    <property type="match status" value="1"/>
</dbReference>
<evidence type="ECO:0000259" key="2">
    <source>
        <dbReference type="Pfam" id="PF00857"/>
    </source>
</evidence>
<evidence type="ECO:0000256" key="1">
    <source>
        <dbReference type="ARBA" id="ARBA00006336"/>
    </source>
</evidence>
<keyword evidence="4" id="KW-1185">Reference proteome</keyword>
<comment type="caution">
    <text evidence="3">The sequence shown here is derived from an EMBL/GenBank/DDBJ whole genome shotgun (WGS) entry which is preliminary data.</text>
</comment>
<evidence type="ECO:0000313" key="4">
    <source>
        <dbReference type="Proteomes" id="UP001374579"/>
    </source>
</evidence>
<sequence>MAAKQLGKLVAKNSCLFLCDMQDKFRPTIQYFPQVVSVSARMLQAARLLDMPVVVTEQYPKGLGHVVPELGVKEEKIFPKTCFTMLLPEVEEYMKKSGDVKSIVLCGIETQACILQTALDLIEKDYEVHVIADACSSRSMVDRMFALERMREAGAFLTTSESMMLLLCRDATHPKFRDIQKIIWEPAPDSGLLTGMPQGQ</sequence>
<reference evidence="3 4" key="1">
    <citation type="submission" date="2024-02" db="EMBL/GenBank/DDBJ databases">
        <title>Chromosome-scale genome assembly of the rough periwinkle Littorina saxatilis.</title>
        <authorList>
            <person name="De Jode A."/>
            <person name="Faria R."/>
            <person name="Formenti G."/>
            <person name="Sims Y."/>
            <person name="Smith T.P."/>
            <person name="Tracey A."/>
            <person name="Wood J.M.D."/>
            <person name="Zagrodzka Z.B."/>
            <person name="Johannesson K."/>
            <person name="Butlin R.K."/>
            <person name="Leder E.H."/>
        </authorList>
    </citation>
    <scope>NUCLEOTIDE SEQUENCE [LARGE SCALE GENOMIC DNA]</scope>
    <source>
        <strain evidence="3">Snail1</strain>
        <tissue evidence="3">Muscle</tissue>
    </source>
</reference>